<feature type="compositionally biased region" description="Basic and acidic residues" evidence="4">
    <location>
        <begin position="282"/>
        <end position="296"/>
    </location>
</feature>
<dbReference type="Pfam" id="PF00106">
    <property type="entry name" value="adh_short"/>
    <property type="match status" value="1"/>
</dbReference>
<comment type="similarity">
    <text evidence="1 3">Belongs to the short-chain dehydrogenases/reductases (SDR) family.</text>
</comment>
<dbReference type="InterPro" id="IPR002347">
    <property type="entry name" value="SDR_fam"/>
</dbReference>
<feature type="region of interest" description="Disordered" evidence="4">
    <location>
        <begin position="272"/>
        <end position="298"/>
    </location>
</feature>
<sequence>MTPVALVTGASAGIGAVVVRLLLERGWTVYAVARSAARLEAATSRGARGIVVDLGDERSLEVAVRRVLAEASRIDVLVNNAGYGEQGAVEDVPAAAARRQLEVNVLGAARLAQLVLPGMRERGRGRIVNVTSVVADLHLPLGGWYGASKAALGALTDSLRQEARPYGVRVVDVRPGPVSTGWQEREAEAVRWVSAGGGYSGVADRVAARALERGSASSTPERVARAVLAAATSPRPRDRYFVGRGVRLAHSALRLLPAAAGDALVRAYLAGPPARPGPGDAAGRRAGDKVAERRAGAEAAGRATFPLRRAAPIR</sequence>
<dbReference type="Proteomes" id="UP001139502">
    <property type="component" value="Unassembled WGS sequence"/>
</dbReference>
<dbReference type="PANTHER" id="PTHR44169">
    <property type="entry name" value="NADPH-DEPENDENT 1-ACYLDIHYDROXYACETONE PHOSPHATE REDUCTASE"/>
    <property type="match status" value="1"/>
</dbReference>
<dbReference type="Gene3D" id="3.40.50.720">
    <property type="entry name" value="NAD(P)-binding Rossmann-like Domain"/>
    <property type="match status" value="1"/>
</dbReference>
<dbReference type="GO" id="GO:0016491">
    <property type="term" value="F:oxidoreductase activity"/>
    <property type="evidence" value="ECO:0007669"/>
    <property type="project" value="UniProtKB-KW"/>
</dbReference>
<dbReference type="EMBL" id="JANAFB010000008">
    <property type="protein sequence ID" value="MCP3425372.1"/>
    <property type="molecule type" value="Genomic_DNA"/>
</dbReference>
<dbReference type="PANTHER" id="PTHR44169:SF6">
    <property type="entry name" value="NADPH-DEPENDENT 1-ACYLDIHYDROXYACETONE PHOSPHATE REDUCTASE"/>
    <property type="match status" value="1"/>
</dbReference>
<evidence type="ECO:0000313" key="6">
    <source>
        <dbReference type="Proteomes" id="UP001139502"/>
    </source>
</evidence>
<comment type="caution">
    <text evidence="5">The sequence shown here is derived from an EMBL/GenBank/DDBJ whole genome shotgun (WGS) entry which is preliminary data.</text>
</comment>
<reference evidence="5" key="1">
    <citation type="submission" date="2022-06" db="EMBL/GenBank/DDBJ databases">
        <title>Rothia sp. isolated from sandalwood seedling.</title>
        <authorList>
            <person name="Tuikhar N."/>
            <person name="Kirdat K."/>
            <person name="Thorat V."/>
            <person name="Swetha P."/>
            <person name="Padma S."/>
            <person name="Sundararaj R."/>
            <person name="Yadav A."/>
        </authorList>
    </citation>
    <scope>NUCLEOTIDE SEQUENCE</scope>
    <source>
        <strain evidence="5">AR01</strain>
    </source>
</reference>
<dbReference type="SUPFAM" id="SSF51735">
    <property type="entry name" value="NAD(P)-binding Rossmann-fold domains"/>
    <property type="match status" value="1"/>
</dbReference>
<evidence type="ECO:0000313" key="5">
    <source>
        <dbReference type="EMBL" id="MCP3425372.1"/>
    </source>
</evidence>
<protein>
    <submittedName>
        <fullName evidence="5">SDR family NAD(P)-dependent oxidoreductase</fullName>
    </submittedName>
</protein>
<evidence type="ECO:0000256" key="2">
    <source>
        <dbReference type="ARBA" id="ARBA00023002"/>
    </source>
</evidence>
<keyword evidence="2" id="KW-0560">Oxidoreductase</keyword>
<dbReference type="PRINTS" id="PR00081">
    <property type="entry name" value="GDHRDH"/>
</dbReference>
<keyword evidence="6" id="KW-1185">Reference proteome</keyword>
<dbReference type="CDD" id="cd05374">
    <property type="entry name" value="17beta-HSD-like_SDR_c"/>
    <property type="match status" value="1"/>
</dbReference>
<dbReference type="RefSeq" id="WP_254165535.1">
    <property type="nucleotide sequence ID" value="NZ_JANAFB010000008.1"/>
</dbReference>
<dbReference type="InterPro" id="IPR036291">
    <property type="entry name" value="NAD(P)-bd_dom_sf"/>
</dbReference>
<accession>A0A9X2HEI8</accession>
<gene>
    <name evidence="5" type="ORF">NBM05_04905</name>
</gene>
<dbReference type="PROSITE" id="PS00061">
    <property type="entry name" value="ADH_SHORT"/>
    <property type="match status" value="1"/>
</dbReference>
<evidence type="ECO:0000256" key="1">
    <source>
        <dbReference type="ARBA" id="ARBA00006484"/>
    </source>
</evidence>
<dbReference type="AlphaFoldDB" id="A0A9X2HEI8"/>
<dbReference type="InterPro" id="IPR020904">
    <property type="entry name" value="Sc_DH/Rdtase_CS"/>
</dbReference>
<proteinExistence type="inferred from homology"/>
<evidence type="ECO:0000256" key="4">
    <source>
        <dbReference type="SAM" id="MobiDB-lite"/>
    </source>
</evidence>
<name>A0A9X2HEI8_9MICC</name>
<evidence type="ECO:0000256" key="3">
    <source>
        <dbReference type="RuleBase" id="RU000363"/>
    </source>
</evidence>
<dbReference type="PRINTS" id="PR00080">
    <property type="entry name" value="SDRFAMILY"/>
</dbReference>
<organism evidence="5 6">
    <name type="scientific">Rothia santali</name>
    <dbReference type="NCBI Taxonomy" id="2949643"/>
    <lineage>
        <taxon>Bacteria</taxon>
        <taxon>Bacillati</taxon>
        <taxon>Actinomycetota</taxon>
        <taxon>Actinomycetes</taxon>
        <taxon>Micrococcales</taxon>
        <taxon>Micrococcaceae</taxon>
        <taxon>Rothia</taxon>
    </lineage>
</organism>